<dbReference type="InterPro" id="IPR035999">
    <property type="entry name" value="Sec7_dom_sf"/>
</dbReference>
<dbReference type="Pfam" id="PF12783">
    <property type="entry name" value="Sec7-like_HUS"/>
    <property type="match status" value="1"/>
</dbReference>
<evidence type="ECO:0000313" key="8">
    <source>
        <dbReference type="EMBL" id="PCD29069.1"/>
    </source>
</evidence>
<dbReference type="SUPFAM" id="SSF81891">
    <property type="entry name" value="Poly A polymerase C-terminal region-like"/>
    <property type="match status" value="1"/>
</dbReference>
<feature type="region of interest" description="Disordered" evidence="6">
    <location>
        <begin position="297"/>
        <end position="368"/>
    </location>
</feature>
<name>A0A2H3GVJ7_FUSOX</name>
<dbReference type="Gene3D" id="1.10.3090.10">
    <property type="entry name" value="cca-adding enzyme, domain 2"/>
    <property type="match status" value="1"/>
</dbReference>
<dbReference type="GO" id="GO:0000166">
    <property type="term" value="F:nucleotide binding"/>
    <property type="evidence" value="ECO:0007669"/>
    <property type="project" value="UniProtKB-KW"/>
</dbReference>
<comment type="caution">
    <text evidence="8">The sequence shown here is derived from an EMBL/GenBank/DDBJ whole genome shotgun (WGS) entry which is preliminary data.</text>
</comment>
<dbReference type="InterPro" id="IPR016024">
    <property type="entry name" value="ARM-type_fold"/>
</dbReference>
<dbReference type="SUPFAM" id="SSF81301">
    <property type="entry name" value="Nucleotidyltransferase"/>
    <property type="match status" value="1"/>
</dbReference>
<dbReference type="InterPro" id="IPR056604">
    <property type="entry name" value="GBF1-like_TPR"/>
</dbReference>
<dbReference type="CDD" id="cd05398">
    <property type="entry name" value="NT_ClassII-CCAase"/>
    <property type="match status" value="1"/>
</dbReference>
<dbReference type="GO" id="GO:0001680">
    <property type="term" value="P:tRNA 3'-terminal CCA addition"/>
    <property type="evidence" value="ECO:0007669"/>
    <property type="project" value="TreeGrafter"/>
</dbReference>
<evidence type="ECO:0000256" key="2">
    <source>
        <dbReference type="ARBA" id="ARBA00022679"/>
    </source>
</evidence>
<accession>A0A2H3GVJ7</accession>
<comment type="similarity">
    <text evidence="1 5">Belongs to the tRNA nucleotidyltransferase/poly(A) polymerase family.</text>
</comment>
<dbReference type="FunFam" id="3.30.460.10:FF:000019">
    <property type="entry name" value="tRNA nucleotidyltransferase cca2"/>
    <property type="match status" value="1"/>
</dbReference>
<evidence type="ECO:0000256" key="5">
    <source>
        <dbReference type="RuleBase" id="RU003953"/>
    </source>
</evidence>
<dbReference type="InterPro" id="IPR032691">
    <property type="entry name" value="Mon2/Sec7/BIG1-like_HUS"/>
</dbReference>
<evidence type="ECO:0000313" key="9">
    <source>
        <dbReference type="Proteomes" id="UP000219602"/>
    </source>
</evidence>
<keyword evidence="4 5" id="KW-0694">RNA-binding</keyword>
<dbReference type="InterPro" id="IPR002646">
    <property type="entry name" value="PolA_pol_head_dom"/>
</dbReference>
<evidence type="ECO:0000256" key="6">
    <source>
        <dbReference type="SAM" id="MobiDB-lite"/>
    </source>
</evidence>
<dbReference type="Gene3D" id="1.10.220.20">
    <property type="match status" value="1"/>
</dbReference>
<feature type="region of interest" description="Disordered" evidence="6">
    <location>
        <begin position="1"/>
        <end position="25"/>
    </location>
</feature>
<keyword evidence="2 5" id="KW-0808">Transferase</keyword>
<dbReference type="InterPro" id="IPR023394">
    <property type="entry name" value="Sec7_C_sf"/>
</dbReference>
<feature type="compositionally biased region" description="Low complexity" evidence="6">
    <location>
        <begin position="347"/>
        <end position="360"/>
    </location>
</feature>
<dbReference type="GO" id="GO:0016192">
    <property type="term" value="P:vesicle-mediated transport"/>
    <property type="evidence" value="ECO:0007669"/>
    <property type="project" value="UniProtKB-ARBA"/>
</dbReference>
<feature type="compositionally biased region" description="Polar residues" evidence="6">
    <location>
        <begin position="1305"/>
        <end position="1316"/>
    </location>
</feature>
<evidence type="ECO:0000256" key="3">
    <source>
        <dbReference type="ARBA" id="ARBA00022741"/>
    </source>
</evidence>
<dbReference type="Proteomes" id="UP000219602">
    <property type="component" value="Chromosome 10"/>
</dbReference>
<feature type="region of interest" description="Disordered" evidence="6">
    <location>
        <begin position="506"/>
        <end position="544"/>
    </location>
</feature>
<dbReference type="CDD" id="cd00171">
    <property type="entry name" value="Sec7"/>
    <property type="match status" value="1"/>
</dbReference>
<feature type="domain" description="SEC7" evidence="7">
    <location>
        <begin position="635"/>
        <end position="825"/>
    </location>
</feature>
<dbReference type="GO" id="GO:0052927">
    <property type="term" value="F:CC tRNA cytidylyltransferase activity"/>
    <property type="evidence" value="ECO:0007669"/>
    <property type="project" value="TreeGrafter"/>
</dbReference>
<dbReference type="Gene3D" id="1.10.1000.11">
    <property type="entry name" value="Arf Nucleotide-binding Site Opener,domain 2"/>
    <property type="match status" value="1"/>
</dbReference>
<dbReference type="SUPFAM" id="SSF48425">
    <property type="entry name" value="Sec7 domain"/>
    <property type="match status" value="1"/>
</dbReference>
<protein>
    <recommendedName>
        <fullName evidence="7">SEC7 domain-containing protein</fullName>
    </recommendedName>
</protein>
<evidence type="ECO:0000256" key="1">
    <source>
        <dbReference type="ARBA" id="ARBA00007265"/>
    </source>
</evidence>
<sequence>MSRDEQSSLTMESPRPSGVSSFENRALPVRMQYRSRPVSVAVDPVSLVISECISITSAIQKHARSPHSSVSAILGGSPNPVQLGPPSPSPRGRSKSPAASISGDASHDGLTNRWGLRGQRGKSMQDNPMIAGFGKLRHELAGVKDIRSFDAPAILAPFLHVIQTKGTAAPITILALGALRKFLAYGFICPESPRFALAMQSLSSAVTHCQFDISDSGQVEVVLLMILNLMEDMMSGPGGDILSDESVCDMMGRGLAICSQPRFSPVLRRTAEASMVRMCQIIFEDVKHLEVEAGDDANALDQQVDDDRDSVRMENPAPEAGGLSAEPESLEVPGIPTPDPERSSRDTTATSETALATTSDVTEETESVDLRPYSLPSVRELFRVLVNFLDPQDRQHTDTMRVMALRIIHVALEVAGPFISRHPALAGIAEDRLCCYLFQLVRSDNMAILEESLVVAGTLLATCRGVLKLQQELFLSYLVACLHPKVEIPREPGIDPSLYAGIPQTPKLVKPSQSSQPSSGRSTPVPVKDRQNLGLEGGSRKPDARQAMVESVGVLSRMPTFMAELFINYDCDVDRADLCEDMIGLLSRNALPDSATWSTTSVPPLCLDALLRYIQFIAERLDQDPVYEDFPDPVTLREQRRKKKIIVKGASKFNEKPKAGLGYLEAQGIIKDATDPVAVAKFLKGTSRVNKKVLGDFISKRGNEEILGAFLDLFDFSGKRVDEALRQFLESFRLPGEAPLIATIVEAFSEKFCSHDTTGEVADKDAVYILTYAIILLNTDQHNPNLDAKKRMTLEDFARNLRGTNNGQNFAPEYLQTIYQSIKSNEIILPDEHDNKHAFDYAWRELLLKTESAGNLVICDTNIYDADMFATTWKPIVSTLSYVFMSATDDAVFARIVTGFDECARIATKYQNSEALDQIVYCLSHMSTLATETQFNTSLNTEVQAGDGSVMVSELAVKLGRDFRAQLATLVLFRVVTGSENLIHRSWKYMIRIWLNLFTNSLISPFSPSNLPGLPLPPIPLQTPSQVIDRVARNADTGFFSAFTSYISSYAADDPPEPSDEELESTLCTIDCIKSCKMTAVFENIANLSPSVAKVIVETLVDQLPEDSNTTVISVKHESLPTSPTNGHVRPPGHLEYDPSVAYILEFCTLLASRDAESIESMGKVVFDTLQGVLRDPARYHAITVSRASFYALKLLNISYDHDFVNVPFLLHTISTLPQEALGKNSDLVLQGLSLCIEESGPLKREMMTSPDFWAILRALAQRPESAALVFEILEKGTAGTPPAIMADNYEAAISLLNDFASAATPRQPNMQTRSPRPQRLAPSKQDKKGNAEAVSRGSKAVNMLYNLTDRIPHLMQQSQLESSEAWSAYWLPIFQALTTQCANPCRDVRQLAFSALQRSLLSPELTCSDPKEWTAIFGKVLFPLIIQLLKPEVFLSDRDGMSEMRVQSASLLCKVFLQYMVLLSEWDGMLDLWIKIIEIMDRLMNSGQGDSLEEAVRENLKNVLLFMASSKYLVSPHIDPSKEELWSETWKRIDRFLPELRGELALDEPPNENKTDNQTTEVPKSNMVTTTIQLTSKEQQLRHLLLDVAKDIDESGKAPEPIVLRWAGGWVRDKLLNIQSHDIDVAINAMTGVPFAQAMCDYCERPEAMSKHSIGPADIGSLHNVARNPEKSKHLETAMVKMFGLDLDFVNLRKETYTEDSRNPQMEFGTAEEDARRRDATVNALFYNLHDDRVEDFTGGLADMEAKIIRTPLEPFQTFMDDPLRVLRLVRFSSRLQFIIDANTRKFMADPKVLEALRAKISRERVGVELEKMLKGDHPFEALQLIHELQLFHAIFTDPTQENLPVPDISRWAVAYTCLDELLNDRDSTSIAGRLITSTDATYSAWNLAALSPWMTVEEPPNPRRKANALPLVAIVSREGFKAPNRLSSIVAASHRNRDEILELKHAVCNGESYIQERDRFGMAIRKWDTPAGTWRLQVLNALLVEALETLTEWRQEKSAEQSNFLAGWKSFLDHLAKLDVYEVTTLEKLLDGGKLAKALGGIKPGKWTGPALDVCVAWQLRNPGETDPTGAIEEVQRRREELGIP</sequence>
<gene>
    <name evidence="8" type="ORF">AU210_011611</name>
</gene>
<dbReference type="Pfam" id="PF01743">
    <property type="entry name" value="PolyA_pol"/>
    <property type="match status" value="1"/>
</dbReference>
<dbReference type="SUPFAM" id="SSF48371">
    <property type="entry name" value="ARM repeat"/>
    <property type="match status" value="1"/>
</dbReference>
<feature type="region of interest" description="Disordered" evidence="6">
    <location>
        <begin position="69"/>
        <end position="122"/>
    </location>
</feature>
<dbReference type="Gene3D" id="3.30.460.10">
    <property type="entry name" value="Beta Polymerase, domain 2"/>
    <property type="match status" value="1"/>
</dbReference>
<dbReference type="Pfam" id="PF12627">
    <property type="entry name" value="PolyA_pol_RNAbd"/>
    <property type="match status" value="1"/>
</dbReference>
<dbReference type="SMART" id="SM00222">
    <property type="entry name" value="Sec7"/>
    <property type="match status" value="1"/>
</dbReference>
<dbReference type="InterPro" id="IPR000904">
    <property type="entry name" value="Sec7_dom"/>
</dbReference>
<dbReference type="GO" id="GO:0032012">
    <property type="term" value="P:regulation of ARF protein signal transduction"/>
    <property type="evidence" value="ECO:0007669"/>
    <property type="project" value="InterPro"/>
</dbReference>
<dbReference type="EMBL" id="MABQ02000008">
    <property type="protein sequence ID" value="PCD29069.1"/>
    <property type="molecule type" value="Genomic_DNA"/>
</dbReference>
<evidence type="ECO:0000256" key="4">
    <source>
        <dbReference type="ARBA" id="ARBA00022884"/>
    </source>
</evidence>
<keyword evidence="3" id="KW-0547">Nucleotide-binding</keyword>
<dbReference type="InterPro" id="IPR032828">
    <property type="entry name" value="PolyA_RNA-bd"/>
</dbReference>
<organism evidence="8 9">
    <name type="scientific">Fusarium oxysporum f. sp. radicis-cucumerinum</name>
    <dbReference type="NCBI Taxonomy" id="327505"/>
    <lineage>
        <taxon>Eukaryota</taxon>
        <taxon>Fungi</taxon>
        <taxon>Dikarya</taxon>
        <taxon>Ascomycota</taxon>
        <taxon>Pezizomycotina</taxon>
        <taxon>Sordariomycetes</taxon>
        <taxon>Hypocreomycetidae</taxon>
        <taxon>Hypocreales</taxon>
        <taxon>Nectriaceae</taxon>
        <taxon>Fusarium</taxon>
        <taxon>Fusarium oxysporum species complex</taxon>
    </lineage>
</organism>
<dbReference type="GO" id="GO:0005739">
    <property type="term" value="C:mitochondrion"/>
    <property type="evidence" value="ECO:0007669"/>
    <property type="project" value="UniProtKB-ARBA"/>
</dbReference>
<dbReference type="Pfam" id="PF23325">
    <property type="entry name" value="TPR_28"/>
    <property type="match status" value="1"/>
</dbReference>
<proteinExistence type="inferred from homology"/>
<evidence type="ECO:0000259" key="7">
    <source>
        <dbReference type="PROSITE" id="PS50190"/>
    </source>
</evidence>
<feature type="region of interest" description="Disordered" evidence="6">
    <location>
        <begin position="1305"/>
        <end position="1336"/>
    </location>
</feature>
<dbReference type="PROSITE" id="PS50190">
    <property type="entry name" value="SEC7"/>
    <property type="match status" value="1"/>
</dbReference>
<dbReference type="InterPro" id="IPR043519">
    <property type="entry name" value="NT_sf"/>
</dbReference>
<reference evidence="8 9" key="2">
    <citation type="journal article" date="2017" name="Sci. Rep.">
        <title>A mobile pathogenicity chromosome in Fusarium oxysporum for infection of multiple cucurbit species.</title>
        <authorList>
            <person name="van Dam P."/>
            <person name="Fokkens L."/>
            <person name="Ayukawa Y."/>
            <person name="van der Gragt M."/>
            <person name="Ter Horst A."/>
            <person name="Brankovics B."/>
            <person name="Houterman P.M."/>
            <person name="Arie T."/>
            <person name="Rep M."/>
        </authorList>
    </citation>
    <scope>NUCLEOTIDE SEQUENCE [LARGE SCALE GENOMIC DNA]</scope>
    <source>
        <strain evidence="8 9">Forc016</strain>
    </source>
</reference>
<dbReference type="PANTHER" id="PTHR13734">
    <property type="entry name" value="TRNA-NUCLEOTIDYLTRANSFERASE"/>
    <property type="match status" value="1"/>
</dbReference>
<dbReference type="Pfam" id="PF01369">
    <property type="entry name" value="Sec7"/>
    <property type="match status" value="1"/>
</dbReference>
<dbReference type="STRING" id="327505.A0A2H3GVJ7"/>
<dbReference type="GO" id="GO:0005085">
    <property type="term" value="F:guanyl-nucleotide exchange factor activity"/>
    <property type="evidence" value="ECO:0007669"/>
    <property type="project" value="InterPro"/>
</dbReference>
<reference evidence="8 9" key="1">
    <citation type="journal article" date="2016" name="Environ. Microbiol.">
        <title>Effector profiles distinguish formae speciales of Fusarium oxysporum.</title>
        <authorList>
            <person name="van Dam P."/>
            <person name="Fokkens L."/>
            <person name="Schmidt S.M."/>
            <person name="Linmans J.H."/>
            <person name="Kistler H.C."/>
            <person name="Ma L.J."/>
            <person name="Rep M."/>
        </authorList>
    </citation>
    <scope>NUCLEOTIDE SEQUENCE [LARGE SCALE GENOMIC DNA]</scope>
    <source>
        <strain evidence="8 9">Forc016</strain>
    </source>
</reference>
<dbReference type="GO" id="GO:0052929">
    <property type="term" value="F:ATP:3'-cytidine-cytidine-tRNA adenylyltransferase activity"/>
    <property type="evidence" value="ECO:0007669"/>
    <property type="project" value="TreeGrafter"/>
</dbReference>
<dbReference type="GO" id="GO:0005794">
    <property type="term" value="C:Golgi apparatus"/>
    <property type="evidence" value="ECO:0007669"/>
    <property type="project" value="UniProtKB-ARBA"/>
</dbReference>
<dbReference type="PANTHER" id="PTHR13734:SF5">
    <property type="entry name" value="CCA TRNA NUCLEOTIDYLTRANSFERASE, MITOCHONDRIAL"/>
    <property type="match status" value="1"/>
</dbReference>
<dbReference type="GO" id="GO:0003723">
    <property type="term" value="F:RNA binding"/>
    <property type="evidence" value="ECO:0007669"/>
    <property type="project" value="UniProtKB-KW"/>
</dbReference>